<dbReference type="Proteomes" id="UP000483672">
    <property type="component" value="Unassembled WGS sequence"/>
</dbReference>
<keyword evidence="2" id="KW-1133">Transmembrane helix</keyword>
<accession>A0A6G1LQC8</accession>
<evidence type="ECO:0000256" key="1">
    <source>
        <dbReference type="SAM" id="MobiDB-lite"/>
    </source>
</evidence>
<organism evidence="3 4">
    <name type="scientific">Orbilia oligospora</name>
    <name type="common">Nematode-trapping fungus</name>
    <name type="synonym">Arthrobotrys oligospora</name>
    <dbReference type="NCBI Taxonomy" id="2813651"/>
    <lineage>
        <taxon>Eukaryota</taxon>
        <taxon>Fungi</taxon>
        <taxon>Dikarya</taxon>
        <taxon>Ascomycota</taxon>
        <taxon>Pezizomycotina</taxon>
        <taxon>Orbiliomycetes</taxon>
        <taxon>Orbiliales</taxon>
        <taxon>Orbiliaceae</taxon>
        <taxon>Orbilia</taxon>
    </lineage>
</organism>
<dbReference type="AlphaFoldDB" id="A0A6G1LQC8"/>
<name>A0A6G1LQC8_ORBOL</name>
<evidence type="ECO:0000313" key="4">
    <source>
        <dbReference type="Proteomes" id="UP000483672"/>
    </source>
</evidence>
<feature type="region of interest" description="Disordered" evidence="1">
    <location>
        <begin position="65"/>
        <end position="116"/>
    </location>
</feature>
<keyword evidence="2" id="KW-0472">Membrane</keyword>
<dbReference type="EMBL" id="WIPF01000017">
    <property type="protein sequence ID" value="KAF3228154.1"/>
    <property type="molecule type" value="Genomic_DNA"/>
</dbReference>
<feature type="compositionally biased region" description="Polar residues" evidence="1">
    <location>
        <begin position="65"/>
        <end position="88"/>
    </location>
</feature>
<evidence type="ECO:0000256" key="2">
    <source>
        <dbReference type="SAM" id="Phobius"/>
    </source>
</evidence>
<feature type="transmembrane region" description="Helical" evidence="2">
    <location>
        <begin position="20"/>
        <end position="38"/>
    </location>
</feature>
<sequence length="513" mass="56467">MFTIYQRDTGTIPSRRMSNMWMLFGLIIISQCSVFAIGPSEKQGKRFEELGIESNNPIGKVCTLQSTNGPKSPSKSNTLYPSRQTENTAPKELKGKHKPKFKPKSRSKKRVNPQIFPGPTKATLLPTILAGTPTHIHIWIAATEPSGILTTYTVSTPSPKPTLVYNCNIVPALCNAAEKHLGVGVATTTLIYDRWKPERVDGVKIIKGRSRVDERRNYACGNGRKLLPLEEHRSVLKCPAVDSVFGEKTQKVQPGSFTVQSKVLVTTKIAGELVVLTTYTPVMFPVKFMGANTVVINDREEDMATKTVGNELAIETEVNGVMVEERIPYKFSCEEFPPATSIQGGIGADTYCAQIRQPNGFATEQNWQGSAIAGLRNYAQKSVYGFDPQQKNNYTTTNTLFEYDFEMRYSNGRGAVWVEGGGTGGDAEYCYGPWGPNSKDCRGIQDHTVPTEHDLSADFELRIQDQSIVNELDLEGERKDGISHPIKGSLNGPGTRVPGVEWDFGTFVGPEGS</sequence>
<keyword evidence="2" id="KW-0812">Transmembrane</keyword>
<reference evidence="3 4" key="1">
    <citation type="submission" date="2019-06" db="EMBL/GenBank/DDBJ databases">
        <authorList>
            <person name="Palmer J.M."/>
        </authorList>
    </citation>
    <scope>NUCLEOTIDE SEQUENCE [LARGE SCALE GENOMIC DNA]</scope>
    <source>
        <strain evidence="3 4">TWF191</strain>
    </source>
</reference>
<comment type="caution">
    <text evidence="3">The sequence shown here is derived from an EMBL/GenBank/DDBJ whole genome shotgun (WGS) entry which is preliminary data.</text>
</comment>
<gene>
    <name evidence="3" type="ORF">TWF191_003091</name>
</gene>
<proteinExistence type="predicted"/>
<feature type="compositionally biased region" description="Basic residues" evidence="1">
    <location>
        <begin position="94"/>
        <end position="111"/>
    </location>
</feature>
<evidence type="ECO:0000313" key="3">
    <source>
        <dbReference type="EMBL" id="KAF3228154.1"/>
    </source>
</evidence>
<protein>
    <submittedName>
        <fullName evidence="3">Uncharacterized protein</fullName>
    </submittedName>
</protein>